<reference evidence="3" key="1">
    <citation type="journal article" date="2021" name="Science">
        <title>Hunting the eagle killer: A cyanobacterial neurotoxin causes vacuolar myelinopathy.</title>
        <authorList>
            <person name="Breinlinger S."/>
            <person name="Phillips T.J."/>
            <person name="Haram B.N."/>
            <person name="Mares J."/>
            <person name="Martinez Yerena J.A."/>
            <person name="Hrouzek P."/>
            <person name="Sobotka R."/>
            <person name="Henderson W.M."/>
            <person name="Schmieder P."/>
            <person name="Williams S.M."/>
            <person name="Lauderdale J.D."/>
            <person name="Wilde H.D."/>
            <person name="Gerrin W."/>
            <person name="Kust A."/>
            <person name="Washington J.W."/>
            <person name="Wagner C."/>
            <person name="Geier B."/>
            <person name="Liebeke M."/>
            <person name="Enke H."/>
            <person name="Niedermeyer T.H.J."/>
            <person name="Wilde S.B."/>
        </authorList>
    </citation>
    <scope>NUCLEOTIDE SEQUENCE [LARGE SCALE GENOMIC DNA]</scope>
    <source>
        <strain evidence="3">Thurmond2011</strain>
    </source>
</reference>
<dbReference type="Pfam" id="PF07963">
    <property type="entry name" value="N_methyl"/>
    <property type="match status" value="1"/>
</dbReference>
<keyword evidence="1" id="KW-0472">Membrane</keyword>
<dbReference type="AlphaFoldDB" id="A0AAP5MA95"/>
<dbReference type="Gene3D" id="3.30.700.10">
    <property type="entry name" value="Glycoprotein, Type 4 Pilin"/>
    <property type="match status" value="1"/>
</dbReference>
<sequence>MLKKFSQNSSISGFTLLETLVSIVLVGILSSIAVPNWLVFVDILRLNAAQDTVYLAIRQAQSEAIRNRVPWQFSIRQRNSMFEWSVHKAEGGQFLPVSIDKQKSLWHRLEDNIRLDIDKNALGKYETTIAKQTSSASWRVLFNHEGCPVYEVYDECTHTSLRTLGQINLASKNAVKARRCVYISTLLGAMRKGKNHTRYNENDKYCY</sequence>
<dbReference type="RefSeq" id="WP_208349556.1">
    <property type="nucleotide sequence ID" value="NZ_JAALHA020000004.1"/>
</dbReference>
<name>A0AAP5MA95_9CYAN</name>
<keyword evidence="1" id="KW-1133">Transmembrane helix</keyword>
<evidence type="ECO:0000256" key="1">
    <source>
        <dbReference type="SAM" id="Phobius"/>
    </source>
</evidence>
<comment type="caution">
    <text evidence="2">The sequence shown here is derived from an EMBL/GenBank/DDBJ whole genome shotgun (WGS) entry which is preliminary data.</text>
</comment>
<dbReference type="EMBL" id="JAALHA020000004">
    <property type="protein sequence ID" value="MDR9895324.1"/>
    <property type="molecule type" value="Genomic_DNA"/>
</dbReference>
<dbReference type="InterPro" id="IPR045584">
    <property type="entry name" value="Pilin-like"/>
</dbReference>
<feature type="transmembrane region" description="Helical" evidence="1">
    <location>
        <begin position="20"/>
        <end position="40"/>
    </location>
</feature>
<dbReference type="SUPFAM" id="SSF54523">
    <property type="entry name" value="Pili subunits"/>
    <property type="match status" value="1"/>
</dbReference>
<evidence type="ECO:0000313" key="2">
    <source>
        <dbReference type="EMBL" id="MDR9895324.1"/>
    </source>
</evidence>
<keyword evidence="1" id="KW-0812">Transmembrane</keyword>
<accession>A0AAP5MA95</accession>
<dbReference type="Proteomes" id="UP000667802">
    <property type="component" value="Unassembled WGS sequence"/>
</dbReference>
<proteinExistence type="predicted"/>
<dbReference type="InterPro" id="IPR012902">
    <property type="entry name" value="N_methyl_site"/>
</dbReference>
<dbReference type="NCBIfam" id="TIGR02532">
    <property type="entry name" value="IV_pilin_GFxxxE"/>
    <property type="match status" value="1"/>
</dbReference>
<keyword evidence="3" id="KW-1185">Reference proteome</keyword>
<organism evidence="2 3">
    <name type="scientific">Aetokthonos hydrillicola Thurmond2011</name>
    <dbReference type="NCBI Taxonomy" id="2712845"/>
    <lineage>
        <taxon>Bacteria</taxon>
        <taxon>Bacillati</taxon>
        <taxon>Cyanobacteriota</taxon>
        <taxon>Cyanophyceae</taxon>
        <taxon>Nostocales</taxon>
        <taxon>Hapalosiphonaceae</taxon>
        <taxon>Aetokthonos</taxon>
    </lineage>
</organism>
<protein>
    <submittedName>
        <fullName evidence="2">Type II secretion system GspH family protein</fullName>
    </submittedName>
</protein>
<evidence type="ECO:0000313" key="3">
    <source>
        <dbReference type="Proteomes" id="UP000667802"/>
    </source>
</evidence>
<dbReference type="PROSITE" id="PS00409">
    <property type="entry name" value="PROKAR_NTER_METHYL"/>
    <property type="match status" value="1"/>
</dbReference>
<gene>
    <name evidence="2" type="ORF">G7B40_012205</name>
</gene>